<accession>A0A4S2MIT4</accession>
<sequence>MMLSSPASSALDSSPLRPDEPHFSAWYTFKTADLREMEKKKDSGFPNGGLQQVLRTYNISLSRQPDLTNLAPNQQYLELRALKQQHIDTAVRVLADMGVTGIKAKLKTPSPKTASKKNHEQSRQYSSPDFKHIEDDSPSKRLGHPKWTYSKVAQADFVPTGPGTMDSPTPQTKQDPVIVSASPPSAKKLPPHLKTRENKTEKQHTEQAEKNKNVSEESQQKGSWIPLDPRLRSHTIEYQPASADLPVAVPEKRPERSSSSPPKIAYSQIAQTMGPPTLSWNPSWYGSSRTASGESTDKASSIGSTTRKPVKLTKPDGTPILPGVYKVPQRRPEHHKPEPAGYRSLPATQCVEVTPTQVIPPPTGSPHASNPVDTNQPNSFIGEPQDKGLIDQLKEEIDRRLRIEIPLNIPRAKAPVPTYPPNAPIPGPPRIQPYTNVIPRMDQMNSFGHGPPGTRPVPHNYPPDLLGMKRRGNNHYQPQPVPYEMMPMEYPYTPYYDQNIHPRSPGHKVLPRFPQYEPRYGAVRNGRDVRTGHGMPHSTSSRDNLQSVEEPEDYELQIMHNIPYRLRAVPLTGPRCIR</sequence>
<proteinExistence type="predicted"/>
<organism evidence="2 3">
    <name type="scientific">Ascodesmis nigricans</name>
    <dbReference type="NCBI Taxonomy" id="341454"/>
    <lineage>
        <taxon>Eukaryota</taxon>
        <taxon>Fungi</taxon>
        <taxon>Dikarya</taxon>
        <taxon>Ascomycota</taxon>
        <taxon>Pezizomycotina</taxon>
        <taxon>Pezizomycetes</taxon>
        <taxon>Pezizales</taxon>
        <taxon>Ascodesmidaceae</taxon>
        <taxon>Ascodesmis</taxon>
    </lineage>
</organism>
<dbReference type="EMBL" id="ML220165">
    <property type="protein sequence ID" value="TGZ76851.1"/>
    <property type="molecule type" value="Genomic_DNA"/>
</dbReference>
<dbReference type="Proteomes" id="UP000298138">
    <property type="component" value="Unassembled WGS sequence"/>
</dbReference>
<keyword evidence="3" id="KW-1185">Reference proteome</keyword>
<protein>
    <submittedName>
        <fullName evidence="2">Uncharacterized protein</fullName>
    </submittedName>
</protein>
<feature type="region of interest" description="Disordered" evidence="1">
    <location>
        <begin position="158"/>
        <end position="343"/>
    </location>
</feature>
<evidence type="ECO:0000313" key="3">
    <source>
        <dbReference type="Proteomes" id="UP000298138"/>
    </source>
</evidence>
<feature type="compositionally biased region" description="Polar residues" evidence="1">
    <location>
        <begin position="537"/>
        <end position="547"/>
    </location>
</feature>
<feature type="region of interest" description="Disordered" evidence="1">
    <location>
        <begin position="1"/>
        <end position="22"/>
    </location>
</feature>
<feature type="compositionally biased region" description="Basic and acidic residues" evidence="1">
    <location>
        <begin position="129"/>
        <end position="139"/>
    </location>
</feature>
<feature type="compositionally biased region" description="Low complexity" evidence="1">
    <location>
        <begin position="1"/>
        <end position="16"/>
    </location>
</feature>
<evidence type="ECO:0000256" key="1">
    <source>
        <dbReference type="SAM" id="MobiDB-lite"/>
    </source>
</evidence>
<feature type="compositionally biased region" description="Polar residues" evidence="1">
    <location>
        <begin position="366"/>
        <end position="379"/>
    </location>
</feature>
<feature type="region of interest" description="Disordered" evidence="1">
    <location>
        <begin position="527"/>
        <end position="547"/>
    </location>
</feature>
<reference evidence="2 3" key="1">
    <citation type="submission" date="2019-04" db="EMBL/GenBank/DDBJ databases">
        <title>Comparative genomics and transcriptomics to analyze fruiting body development in filamentous ascomycetes.</title>
        <authorList>
            <consortium name="DOE Joint Genome Institute"/>
            <person name="Lutkenhaus R."/>
            <person name="Traeger S."/>
            <person name="Breuer J."/>
            <person name="Kuo A."/>
            <person name="Lipzen A."/>
            <person name="Pangilinan J."/>
            <person name="Dilworth D."/>
            <person name="Sandor L."/>
            <person name="Poggeler S."/>
            <person name="Barry K."/>
            <person name="Grigoriev I.V."/>
            <person name="Nowrousian M."/>
        </authorList>
    </citation>
    <scope>NUCLEOTIDE SEQUENCE [LARGE SCALE GENOMIC DNA]</scope>
    <source>
        <strain evidence="2 3">CBS 389.68</strain>
    </source>
</reference>
<gene>
    <name evidence="2" type="ORF">EX30DRAFT_344589</name>
</gene>
<name>A0A4S2MIT4_9PEZI</name>
<feature type="compositionally biased region" description="Polar residues" evidence="1">
    <location>
        <begin position="278"/>
        <end position="307"/>
    </location>
</feature>
<dbReference type="AlphaFoldDB" id="A0A4S2MIT4"/>
<dbReference type="InParanoid" id="A0A4S2MIT4"/>
<feature type="compositionally biased region" description="Basic and acidic residues" evidence="1">
    <location>
        <begin position="194"/>
        <end position="219"/>
    </location>
</feature>
<feature type="region of interest" description="Disordered" evidence="1">
    <location>
        <begin position="105"/>
        <end position="146"/>
    </location>
</feature>
<feature type="region of interest" description="Disordered" evidence="1">
    <location>
        <begin position="361"/>
        <end position="385"/>
    </location>
</feature>
<evidence type="ECO:0000313" key="2">
    <source>
        <dbReference type="EMBL" id="TGZ76851.1"/>
    </source>
</evidence>